<protein>
    <submittedName>
        <fullName evidence="2">Uncharacterized protein</fullName>
    </submittedName>
</protein>
<dbReference type="Proteomes" id="UP001176941">
    <property type="component" value="Chromosome 33"/>
</dbReference>
<dbReference type="EMBL" id="OX459969">
    <property type="protein sequence ID" value="CAI9173296.1"/>
    <property type="molecule type" value="Genomic_DNA"/>
</dbReference>
<feature type="compositionally biased region" description="Gly residues" evidence="1">
    <location>
        <begin position="20"/>
        <end position="31"/>
    </location>
</feature>
<feature type="compositionally biased region" description="Low complexity" evidence="1">
    <location>
        <begin position="32"/>
        <end position="62"/>
    </location>
</feature>
<evidence type="ECO:0000313" key="3">
    <source>
        <dbReference type="Proteomes" id="UP001176941"/>
    </source>
</evidence>
<organism evidence="2 3">
    <name type="scientific">Rangifer tarandus platyrhynchus</name>
    <name type="common">Svalbard reindeer</name>
    <dbReference type="NCBI Taxonomy" id="3082113"/>
    <lineage>
        <taxon>Eukaryota</taxon>
        <taxon>Metazoa</taxon>
        <taxon>Chordata</taxon>
        <taxon>Craniata</taxon>
        <taxon>Vertebrata</taxon>
        <taxon>Euteleostomi</taxon>
        <taxon>Mammalia</taxon>
        <taxon>Eutheria</taxon>
        <taxon>Laurasiatheria</taxon>
        <taxon>Artiodactyla</taxon>
        <taxon>Ruminantia</taxon>
        <taxon>Pecora</taxon>
        <taxon>Cervidae</taxon>
        <taxon>Odocoileinae</taxon>
        <taxon>Rangifer</taxon>
    </lineage>
</organism>
<evidence type="ECO:0000256" key="1">
    <source>
        <dbReference type="SAM" id="MobiDB-lite"/>
    </source>
</evidence>
<evidence type="ECO:0000313" key="2">
    <source>
        <dbReference type="EMBL" id="CAI9173296.1"/>
    </source>
</evidence>
<feature type="compositionally biased region" description="Low complexity" evidence="1">
    <location>
        <begin position="115"/>
        <end position="129"/>
    </location>
</feature>
<proteinExistence type="predicted"/>
<accession>A0ABN8ZM62</accession>
<feature type="region of interest" description="Disordered" evidence="1">
    <location>
        <begin position="1"/>
        <end position="152"/>
    </location>
</feature>
<name>A0ABN8ZM62_RANTA</name>
<reference evidence="2" key="1">
    <citation type="submission" date="2023-04" db="EMBL/GenBank/DDBJ databases">
        <authorList>
            <consortium name="ELIXIR-Norway"/>
        </authorList>
    </citation>
    <scope>NUCLEOTIDE SEQUENCE [LARGE SCALE GENOMIC DNA]</scope>
</reference>
<gene>
    <name evidence="2" type="ORF">MRATA1EN1_LOCUS22258</name>
</gene>
<sequence length="193" mass="19054">MSPRGGRGAGPESASPARLRGGGGAPAGGGPLAASRPARPRGALAPAARPAGRMGARGLAASPPARRGNTQPCGCEPKSDSWSSRLAVMLGSPAGHSLPPPSALTPSFGRTPAVPGAADPPSARPAAPAQVRGGGGCPGAPASPPGRITGQRFSFAGLQGRGRLSSKRSATYLLSLLAPGLSFLTSDWRTKRC</sequence>
<keyword evidence="3" id="KW-1185">Reference proteome</keyword>